<proteinExistence type="predicted"/>
<gene>
    <name evidence="11" type="ORF">IU449_04505</name>
</gene>
<evidence type="ECO:0000256" key="4">
    <source>
        <dbReference type="ARBA" id="ARBA00022741"/>
    </source>
</evidence>
<accession>A0ABS0DAT1</accession>
<feature type="transmembrane region" description="Helical" evidence="9">
    <location>
        <begin position="570"/>
        <end position="593"/>
    </location>
</feature>
<dbReference type="Pfam" id="PF01061">
    <property type="entry name" value="ABC2_membrane"/>
    <property type="match status" value="1"/>
</dbReference>
<evidence type="ECO:0000256" key="6">
    <source>
        <dbReference type="ARBA" id="ARBA00022989"/>
    </source>
</evidence>
<keyword evidence="2" id="KW-0813">Transport</keyword>
<dbReference type="PANTHER" id="PTHR48041">
    <property type="entry name" value="ABC TRANSPORTER G FAMILY MEMBER 28"/>
    <property type="match status" value="1"/>
</dbReference>
<feature type="transmembrane region" description="Helical" evidence="9">
    <location>
        <begin position="502"/>
        <end position="521"/>
    </location>
</feature>
<keyword evidence="12" id="KW-1185">Reference proteome</keyword>
<feature type="transmembrane region" description="Helical" evidence="9">
    <location>
        <begin position="425"/>
        <end position="458"/>
    </location>
</feature>
<evidence type="ECO:0000256" key="9">
    <source>
        <dbReference type="SAM" id="Phobius"/>
    </source>
</evidence>
<dbReference type="PANTHER" id="PTHR48041:SF139">
    <property type="entry name" value="PROTEIN SCARLET"/>
    <property type="match status" value="1"/>
</dbReference>
<evidence type="ECO:0000256" key="3">
    <source>
        <dbReference type="ARBA" id="ARBA00022692"/>
    </source>
</evidence>
<evidence type="ECO:0000256" key="1">
    <source>
        <dbReference type="ARBA" id="ARBA00004141"/>
    </source>
</evidence>
<organism evidence="11 12">
    <name type="scientific">Nocardia higoensis</name>
    <dbReference type="NCBI Taxonomy" id="228599"/>
    <lineage>
        <taxon>Bacteria</taxon>
        <taxon>Bacillati</taxon>
        <taxon>Actinomycetota</taxon>
        <taxon>Actinomycetes</taxon>
        <taxon>Mycobacteriales</taxon>
        <taxon>Nocardiaceae</taxon>
        <taxon>Nocardia</taxon>
    </lineage>
</organism>
<dbReference type="InterPro" id="IPR017871">
    <property type="entry name" value="ABC_transporter-like_CS"/>
</dbReference>
<feature type="domain" description="ABC transporter" evidence="10">
    <location>
        <begin position="56"/>
        <end position="288"/>
    </location>
</feature>
<dbReference type="SUPFAM" id="SSF52540">
    <property type="entry name" value="P-loop containing nucleoside triphosphate hydrolases"/>
    <property type="match status" value="1"/>
</dbReference>
<dbReference type="Gene3D" id="3.40.50.300">
    <property type="entry name" value="P-loop containing nucleotide triphosphate hydrolases"/>
    <property type="match status" value="1"/>
</dbReference>
<dbReference type="InterPro" id="IPR013525">
    <property type="entry name" value="ABC2_TM"/>
</dbReference>
<feature type="region of interest" description="Disordered" evidence="8">
    <location>
        <begin position="1"/>
        <end position="32"/>
    </location>
</feature>
<keyword evidence="6 9" id="KW-1133">Transmembrane helix</keyword>
<keyword evidence="7 9" id="KW-0472">Membrane</keyword>
<dbReference type="Pfam" id="PF00005">
    <property type="entry name" value="ABC_tran"/>
    <property type="match status" value="1"/>
</dbReference>
<dbReference type="GO" id="GO:0005524">
    <property type="term" value="F:ATP binding"/>
    <property type="evidence" value="ECO:0007669"/>
    <property type="project" value="UniProtKB-KW"/>
</dbReference>
<name>A0ABS0DAT1_9NOCA</name>
<feature type="transmembrane region" description="Helical" evidence="9">
    <location>
        <begin position="354"/>
        <end position="372"/>
    </location>
</feature>
<evidence type="ECO:0000256" key="5">
    <source>
        <dbReference type="ARBA" id="ARBA00022840"/>
    </source>
</evidence>
<feature type="transmembrane region" description="Helical" evidence="9">
    <location>
        <begin position="392"/>
        <end position="413"/>
    </location>
</feature>
<keyword evidence="3 9" id="KW-0812">Transmembrane</keyword>
<keyword evidence="4" id="KW-0547">Nucleotide-binding</keyword>
<evidence type="ECO:0000313" key="12">
    <source>
        <dbReference type="Proteomes" id="UP000707731"/>
    </source>
</evidence>
<protein>
    <submittedName>
        <fullName evidence="11">ATP-binding cassette domain-containing protein</fullName>
    </submittedName>
</protein>
<sequence>MRPWRRRTDDQGMTKRVQQPQRSPVMAESAVGPAPVEKFATCTSDHPPRVPDGGRIDADQVSRRVGTQTILQELSLSVGPGELVAIAGGSGAGKSTLLEILAGLQPPTAGDVRHDGVVRGARVGADSRIGYVPQEDIIHVEMPLRRTLRYAARLWLPAGTSAAEADRVVEETMQDLDLADRADVPVRALSGGQRKRASIAVELLTRPRLFFLDEPTSGLDPSTSAEVMRLLRRLSRRGVTVVLTTHEPTGIDRCDRVIFLARDGHLAFIGSPTEARRHFGVEDLPEVYERLAREDTPRIWAQRFADSVEQPTTRPGRPPRPIPATCPDLERTGVIRQWWLLTRRNIDVLLRSRLTLAVLLGSPVLVTAMMAMLFQRDAFEPRNEADLAPVQIVFWIAFAGFFFGLTYGLLQIVGEMAVFRRERLAGLGVGAYVVAKVTALLPVLAAVSALLLGVLRALGRLPAVGWDVSVLLFVTIVIEATSALALGLLASAAVSNAAQAALALPMLCFPQVLFGGAIVPVDDMAFPGRLMSLGLSNRHAFEALGRDLDLERYTATLPAMSPYGDAFHGGAGAGLITLAAFAVGLVLATIWVLDRRSRPGASRR</sequence>
<dbReference type="InterPro" id="IPR003593">
    <property type="entry name" value="AAA+_ATPase"/>
</dbReference>
<feature type="compositionally biased region" description="Basic and acidic residues" evidence="8">
    <location>
        <begin position="1"/>
        <end position="13"/>
    </location>
</feature>
<evidence type="ECO:0000256" key="8">
    <source>
        <dbReference type="SAM" id="MobiDB-lite"/>
    </source>
</evidence>
<comment type="caution">
    <text evidence="11">The sequence shown here is derived from an EMBL/GenBank/DDBJ whole genome shotgun (WGS) entry which is preliminary data.</text>
</comment>
<dbReference type="PROSITE" id="PS50893">
    <property type="entry name" value="ABC_TRANSPORTER_2"/>
    <property type="match status" value="1"/>
</dbReference>
<dbReference type="SMART" id="SM00382">
    <property type="entry name" value="AAA"/>
    <property type="match status" value="1"/>
</dbReference>
<feature type="transmembrane region" description="Helical" evidence="9">
    <location>
        <begin position="470"/>
        <end position="490"/>
    </location>
</feature>
<reference evidence="11 12" key="1">
    <citation type="submission" date="2020-10" db="EMBL/GenBank/DDBJ databases">
        <title>Identification of Nocardia species via Next-generation sequencing and recognition of intraspecies genetic diversity.</title>
        <authorList>
            <person name="Li P."/>
            <person name="Li P."/>
            <person name="Lu B."/>
        </authorList>
    </citation>
    <scope>NUCLEOTIDE SEQUENCE [LARGE SCALE GENOMIC DNA]</scope>
    <source>
        <strain evidence="11 12">BJ06-0143</strain>
    </source>
</reference>
<comment type="subcellular location">
    <subcellularLocation>
        <location evidence="1">Membrane</location>
        <topology evidence="1">Multi-pass membrane protein</topology>
    </subcellularLocation>
</comment>
<evidence type="ECO:0000259" key="10">
    <source>
        <dbReference type="PROSITE" id="PS50893"/>
    </source>
</evidence>
<evidence type="ECO:0000256" key="2">
    <source>
        <dbReference type="ARBA" id="ARBA00022448"/>
    </source>
</evidence>
<dbReference type="InterPro" id="IPR027417">
    <property type="entry name" value="P-loop_NTPase"/>
</dbReference>
<dbReference type="PROSITE" id="PS00211">
    <property type="entry name" value="ABC_TRANSPORTER_1"/>
    <property type="match status" value="1"/>
</dbReference>
<dbReference type="Proteomes" id="UP000707731">
    <property type="component" value="Unassembled WGS sequence"/>
</dbReference>
<evidence type="ECO:0000256" key="7">
    <source>
        <dbReference type="ARBA" id="ARBA00023136"/>
    </source>
</evidence>
<keyword evidence="5 11" id="KW-0067">ATP-binding</keyword>
<dbReference type="EMBL" id="JADLQN010000001">
    <property type="protein sequence ID" value="MBF6353818.1"/>
    <property type="molecule type" value="Genomic_DNA"/>
</dbReference>
<dbReference type="InterPro" id="IPR050352">
    <property type="entry name" value="ABCG_transporters"/>
</dbReference>
<dbReference type="InterPro" id="IPR003439">
    <property type="entry name" value="ABC_transporter-like_ATP-bd"/>
</dbReference>
<evidence type="ECO:0000313" key="11">
    <source>
        <dbReference type="EMBL" id="MBF6353818.1"/>
    </source>
</evidence>